<evidence type="ECO:0000313" key="2">
    <source>
        <dbReference type="EMBL" id="TDY61749.1"/>
    </source>
</evidence>
<dbReference type="PANTHER" id="PTHR18964">
    <property type="entry name" value="ROK (REPRESSOR, ORF, KINASE) FAMILY"/>
    <property type="match status" value="1"/>
</dbReference>
<dbReference type="EMBL" id="SORI01000005">
    <property type="protein sequence ID" value="TDY61749.1"/>
    <property type="molecule type" value="Genomic_DNA"/>
</dbReference>
<dbReference type="RefSeq" id="WP_133957189.1">
    <property type="nucleotide sequence ID" value="NZ_SORI01000005.1"/>
</dbReference>
<dbReference type="OrthoDB" id="369851at2"/>
<keyword evidence="2" id="KW-0808">Transferase</keyword>
<dbReference type="GO" id="GO:0016301">
    <property type="term" value="F:kinase activity"/>
    <property type="evidence" value="ECO:0007669"/>
    <property type="project" value="UniProtKB-KW"/>
</dbReference>
<reference evidence="2 3" key="1">
    <citation type="submission" date="2019-03" db="EMBL/GenBank/DDBJ databases">
        <title>Genomic Encyclopedia of Type Strains, Phase IV (KMG-IV): sequencing the most valuable type-strain genomes for metagenomic binning, comparative biology and taxonomic classification.</title>
        <authorList>
            <person name="Goeker M."/>
        </authorList>
    </citation>
    <scope>NUCLEOTIDE SEQUENCE [LARGE SCALE GENOMIC DNA]</scope>
    <source>
        <strain evidence="2 3">DSM 25964</strain>
    </source>
</reference>
<keyword evidence="3" id="KW-1185">Reference proteome</keyword>
<dbReference type="CDD" id="cd23763">
    <property type="entry name" value="ASKHA_ATPase_ROK"/>
    <property type="match status" value="1"/>
</dbReference>
<name>A0A4R8M876_9BACT</name>
<protein>
    <submittedName>
        <fullName evidence="2">Glucokinase</fullName>
    </submittedName>
</protein>
<dbReference type="Pfam" id="PF00480">
    <property type="entry name" value="ROK"/>
    <property type="match status" value="1"/>
</dbReference>
<evidence type="ECO:0000313" key="3">
    <source>
        <dbReference type="Proteomes" id="UP000295066"/>
    </source>
</evidence>
<dbReference type="InterPro" id="IPR043129">
    <property type="entry name" value="ATPase_NBD"/>
</dbReference>
<sequence length="327" mass="34262">MYAIGVDIGGTKCAVCLGEAERDTLRVICKGEPRKTAEYSPELMLEGLLDDVKECLSRVPAGETVAGIGISCGNPLDSRTGLILSPPNLPGWDRIPVVDWFRRGTGLPAWLCNDANAGALAEWRFGAGKGCEHMIFLTFGTGFGAGLILNGRLYCGACDAAGETGHVRIAAHGPAGYGKIGSLEAFCSGGGIAQLARTYALREIQKGKPPAFCPGPGSLGNLTAESAARAARQGDPTAREVFELSGAQLGLALAMLIDLFNPQRIVLGGIFSRCRDLIWPVAEGVIREEALPASRMACDVVPCGFGEAVGDMAALTVALYYGEQKES</sequence>
<keyword evidence="2" id="KW-0418">Kinase</keyword>
<dbReference type="SUPFAM" id="SSF53067">
    <property type="entry name" value="Actin-like ATPase domain"/>
    <property type="match status" value="1"/>
</dbReference>
<comment type="similarity">
    <text evidence="1">Belongs to the ROK (NagC/XylR) family.</text>
</comment>
<dbReference type="Gene3D" id="3.30.420.40">
    <property type="match status" value="2"/>
</dbReference>
<evidence type="ECO:0000256" key="1">
    <source>
        <dbReference type="ARBA" id="ARBA00006479"/>
    </source>
</evidence>
<dbReference type="PANTHER" id="PTHR18964:SF149">
    <property type="entry name" value="BIFUNCTIONAL UDP-N-ACETYLGLUCOSAMINE 2-EPIMERASE_N-ACETYLMANNOSAMINE KINASE"/>
    <property type="match status" value="1"/>
</dbReference>
<proteinExistence type="inferred from homology"/>
<dbReference type="AlphaFoldDB" id="A0A4R8M876"/>
<dbReference type="Proteomes" id="UP000295066">
    <property type="component" value="Unassembled WGS sequence"/>
</dbReference>
<dbReference type="InterPro" id="IPR000600">
    <property type="entry name" value="ROK"/>
</dbReference>
<accession>A0A4R8M876</accession>
<organism evidence="2 3">
    <name type="scientific">Aminivibrio pyruvatiphilus</name>
    <dbReference type="NCBI Taxonomy" id="1005740"/>
    <lineage>
        <taxon>Bacteria</taxon>
        <taxon>Thermotogati</taxon>
        <taxon>Synergistota</taxon>
        <taxon>Synergistia</taxon>
        <taxon>Synergistales</taxon>
        <taxon>Aminobacteriaceae</taxon>
        <taxon>Aminivibrio</taxon>
    </lineage>
</organism>
<gene>
    <name evidence="2" type="ORF">C8D99_105162</name>
</gene>
<comment type="caution">
    <text evidence="2">The sequence shown here is derived from an EMBL/GenBank/DDBJ whole genome shotgun (WGS) entry which is preliminary data.</text>
</comment>